<dbReference type="NCBIfam" id="NF047539">
    <property type="entry name" value="XAC2610_fam"/>
    <property type="match status" value="1"/>
</dbReference>
<evidence type="ECO:0000313" key="3">
    <source>
        <dbReference type="Proteomes" id="UP000297834"/>
    </source>
</evidence>
<sequence length="232" mass="26179">MKNGINLKLLICLVLSGPLLSHAATFQIKNGSKLYNAQLDVAHCEKDECSGQAKILLYKKGSQQVFQTFISNDLNFYLDKQQQPSVNVIQLYNEQSPLIFEDFNFDGQQDLAIRNGNESSYGGPSYDVYVFNKTPQKFVISDELTALATENLGMFQTDAKRKRLITFAKSGCCFHVSSEYAVIPSKGLKLVHEVTEDAMGGEQVKVTTKTYNLSTHQWQTTVKKYPIDDYYQ</sequence>
<evidence type="ECO:0000256" key="1">
    <source>
        <dbReference type="SAM" id="SignalP"/>
    </source>
</evidence>
<gene>
    <name evidence="2" type="ORF">E2B99_13265</name>
</gene>
<dbReference type="OrthoDB" id="5993839at2"/>
<reference evidence="2 3" key="1">
    <citation type="submission" date="2019-03" db="EMBL/GenBank/DDBJ databases">
        <title>Alkanindiges illinoisensis: a potential pathogenic isolated from ascites of a gastric cancer patient with abdominal metastasis.</title>
        <authorList>
            <person name="Hu X."/>
            <person name="Yang B."/>
            <person name="Yan X."/>
            <person name="Lin L."/>
            <person name="Zhao H."/>
            <person name="Zhou F."/>
            <person name="Su B."/>
            <person name="Chen J."/>
            <person name="Rui Y."/>
            <person name="Wang Q."/>
            <person name="Zheng L."/>
        </authorList>
    </citation>
    <scope>NUCLEOTIDE SEQUENCE [LARGE SCALE GENOMIC DNA]</scope>
    <source>
        <strain evidence="2 3">NFYY 23406</strain>
    </source>
</reference>
<dbReference type="RefSeq" id="WP_134245631.1">
    <property type="nucleotide sequence ID" value="NZ_SNTY01000076.1"/>
</dbReference>
<comment type="caution">
    <text evidence="2">The sequence shown here is derived from an EMBL/GenBank/DDBJ whole genome shotgun (WGS) entry which is preliminary data.</text>
</comment>
<keyword evidence="3" id="KW-1185">Reference proteome</keyword>
<accession>A0A4Y7X929</accession>
<dbReference type="InterPro" id="IPR058087">
    <property type="entry name" value="XAC2610_dom"/>
</dbReference>
<name>A0A4Y7X929_9GAMM</name>
<dbReference type="EMBL" id="SNTY01000076">
    <property type="protein sequence ID" value="TEU23895.1"/>
    <property type="molecule type" value="Genomic_DNA"/>
</dbReference>
<evidence type="ECO:0000313" key="2">
    <source>
        <dbReference type="EMBL" id="TEU23895.1"/>
    </source>
</evidence>
<protein>
    <recommendedName>
        <fullName evidence="4">VCBS repeat-containing protein</fullName>
    </recommendedName>
</protein>
<dbReference type="AlphaFoldDB" id="A0A4Y7X929"/>
<dbReference type="Proteomes" id="UP000297834">
    <property type="component" value="Unassembled WGS sequence"/>
</dbReference>
<dbReference type="STRING" id="1120977.GCA_000619845_01338"/>
<evidence type="ECO:0008006" key="4">
    <source>
        <dbReference type="Google" id="ProtNLM"/>
    </source>
</evidence>
<keyword evidence="1" id="KW-0732">Signal</keyword>
<feature type="signal peptide" evidence="1">
    <location>
        <begin position="1"/>
        <end position="23"/>
    </location>
</feature>
<proteinExistence type="predicted"/>
<organism evidence="2 3">
    <name type="scientific">Alkanindiges illinoisensis</name>
    <dbReference type="NCBI Taxonomy" id="197183"/>
    <lineage>
        <taxon>Bacteria</taxon>
        <taxon>Pseudomonadati</taxon>
        <taxon>Pseudomonadota</taxon>
        <taxon>Gammaproteobacteria</taxon>
        <taxon>Moraxellales</taxon>
        <taxon>Moraxellaceae</taxon>
        <taxon>Alkanindiges</taxon>
    </lineage>
</organism>
<feature type="chain" id="PRO_5021352220" description="VCBS repeat-containing protein" evidence="1">
    <location>
        <begin position="24"/>
        <end position="232"/>
    </location>
</feature>